<dbReference type="InParanoid" id="A0A0C3FFS4"/>
<keyword evidence="2" id="KW-1185">Reference proteome</keyword>
<evidence type="ECO:0000313" key="2">
    <source>
        <dbReference type="Proteomes" id="UP000054166"/>
    </source>
</evidence>
<accession>A0A0C3FFS4</accession>
<organism evidence="1 2">
    <name type="scientific">Piloderma croceum (strain F 1598)</name>
    <dbReference type="NCBI Taxonomy" id="765440"/>
    <lineage>
        <taxon>Eukaryota</taxon>
        <taxon>Fungi</taxon>
        <taxon>Dikarya</taxon>
        <taxon>Basidiomycota</taxon>
        <taxon>Agaricomycotina</taxon>
        <taxon>Agaricomycetes</taxon>
        <taxon>Agaricomycetidae</taxon>
        <taxon>Atheliales</taxon>
        <taxon>Atheliaceae</taxon>
        <taxon>Piloderma</taxon>
    </lineage>
</organism>
<dbReference type="EMBL" id="KN833015">
    <property type="protein sequence ID" value="KIM78649.1"/>
    <property type="molecule type" value="Genomic_DNA"/>
</dbReference>
<reference evidence="1 2" key="1">
    <citation type="submission" date="2014-04" db="EMBL/GenBank/DDBJ databases">
        <authorList>
            <consortium name="DOE Joint Genome Institute"/>
            <person name="Kuo A."/>
            <person name="Tarkka M."/>
            <person name="Buscot F."/>
            <person name="Kohler A."/>
            <person name="Nagy L.G."/>
            <person name="Floudas D."/>
            <person name="Copeland A."/>
            <person name="Barry K.W."/>
            <person name="Cichocki N."/>
            <person name="Veneault-Fourrey C."/>
            <person name="LaButti K."/>
            <person name="Lindquist E.A."/>
            <person name="Lipzen A."/>
            <person name="Lundell T."/>
            <person name="Morin E."/>
            <person name="Murat C."/>
            <person name="Sun H."/>
            <person name="Tunlid A."/>
            <person name="Henrissat B."/>
            <person name="Grigoriev I.V."/>
            <person name="Hibbett D.S."/>
            <person name="Martin F."/>
            <person name="Nordberg H.P."/>
            <person name="Cantor M.N."/>
            <person name="Hua S.X."/>
        </authorList>
    </citation>
    <scope>NUCLEOTIDE SEQUENCE [LARGE SCALE GENOMIC DNA]</scope>
    <source>
        <strain evidence="1 2">F 1598</strain>
    </source>
</reference>
<proteinExistence type="predicted"/>
<name>A0A0C3FFS4_PILCF</name>
<dbReference type="HOGENOM" id="CLU_1267320_0_0_1"/>
<dbReference type="Proteomes" id="UP000054166">
    <property type="component" value="Unassembled WGS sequence"/>
</dbReference>
<sequence>MTSIIQPTAKLGAQLSKPLPDIKALIMSSPISTVITPDSDIPRYVETNYNVLLCTQAHQHGAMLREANYVQIRAISYPHWEKECAVPIWIVNPKLTKTREEYPSELPKLDSQKLLHLCDEDLAEHSKGFELHSVCGRWGKVSWREFGYHVCEFKLHLYTITAYRPHPIPISKMYVAVPDYLIAEREMLDETNFDSLGQRYVKGKCGMRPPLCPWEKKKGWKHPAEREIVNFMSGEGDGFIKEWNEEYIDRMT</sequence>
<dbReference type="AlphaFoldDB" id="A0A0C3FFS4"/>
<protein>
    <submittedName>
        <fullName evidence="1">Uncharacterized protein</fullName>
    </submittedName>
</protein>
<reference evidence="2" key="2">
    <citation type="submission" date="2015-01" db="EMBL/GenBank/DDBJ databases">
        <title>Evolutionary Origins and Diversification of the Mycorrhizal Mutualists.</title>
        <authorList>
            <consortium name="DOE Joint Genome Institute"/>
            <consortium name="Mycorrhizal Genomics Consortium"/>
            <person name="Kohler A."/>
            <person name="Kuo A."/>
            <person name="Nagy L.G."/>
            <person name="Floudas D."/>
            <person name="Copeland A."/>
            <person name="Barry K.W."/>
            <person name="Cichocki N."/>
            <person name="Veneault-Fourrey C."/>
            <person name="LaButti K."/>
            <person name="Lindquist E.A."/>
            <person name="Lipzen A."/>
            <person name="Lundell T."/>
            <person name="Morin E."/>
            <person name="Murat C."/>
            <person name="Riley R."/>
            <person name="Ohm R."/>
            <person name="Sun H."/>
            <person name="Tunlid A."/>
            <person name="Henrissat B."/>
            <person name="Grigoriev I.V."/>
            <person name="Hibbett D.S."/>
            <person name="Martin F."/>
        </authorList>
    </citation>
    <scope>NUCLEOTIDE SEQUENCE [LARGE SCALE GENOMIC DNA]</scope>
    <source>
        <strain evidence="2">F 1598</strain>
    </source>
</reference>
<evidence type="ECO:0000313" key="1">
    <source>
        <dbReference type="EMBL" id="KIM78649.1"/>
    </source>
</evidence>
<gene>
    <name evidence="1" type="ORF">PILCRDRAFT_11105</name>
</gene>